<organism evidence="2 3">
    <name type="scientific">Cladosporium halotolerans</name>
    <dbReference type="NCBI Taxonomy" id="1052096"/>
    <lineage>
        <taxon>Eukaryota</taxon>
        <taxon>Fungi</taxon>
        <taxon>Dikarya</taxon>
        <taxon>Ascomycota</taxon>
        <taxon>Pezizomycotina</taxon>
        <taxon>Dothideomycetes</taxon>
        <taxon>Dothideomycetidae</taxon>
        <taxon>Cladosporiales</taxon>
        <taxon>Cladosporiaceae</taxon>
        <taxon>Cladosporium</taxon>
    </lineage>
</organism>
<feature type="compositionally biased region" description="Basic and acidic residues" evidence="1">
    <location>
        <begin position="222"/>
        <end position="232"/>
    </location>
</feature>
<keyword evidence="3" id="KW-1185">Reference proteome</keyword>
<accession>A0AB34KMY0</accession>
<evidence type="ECO:0000256" key="1">
    <source>
        <dbReference type="SAM" id="MobiDB-lite"/>
    </source>
</evidence>
<comment type="caution">
    <text evidence="2">The sequence shown here is derived from an EMBL/GenBank/DDBJ whole genome shotgun (WGS) entry which is preliminary data.</text>
</comment>
<dbReference type="PANTHER" id="PTHR15410">
    <property type="entry name" value="HIRA-INTERACTING PROTEIN 3"/>
    <property type="match status" value="1"/>
</dbReference>
<dbReference type="EMBL" id="JAAQHG020000016">
    <property type="protein sequence ID" value="KAL1586168.1"/>
    <property type="molecule type" value="Genomic_DNA"/>
</dbReference>
<reference evidence="2 3" key="1">
    <citation type="journal article" date="2020" name="Microbiol. Resour. Announc.">
        <title>Draft Genome Sequence of a Cladosporium Species Isolated from the Mesophotic Ascidian Didemnum maculosum.</title>
        <authorList>
            <person name="Gioti A."/>
            <person name="Siaperas R."/>
            <person name="Nikolaivits E."/>
            <person name="Le Goff G."/>
            <person name="Ouazzani J."/>
            <person name="Kotoulas G."/>
            <person name="Topakas E."/>
        </authorList>
    </citation>
    <scope>NUCLEOTIDE SEQUENCE [LARGE SCALE GENOMIC DNA]</scope>
    <source>
        <strain evidence="2 3">TM138-S3</strain>
    </source>
</reference>
<dbReference type="GeneID" id="96006301"/>
<evidence type="ECO:0000313" key="3">
    <source>
        <dbReference type="Proteomes" id="UP000803884"/>
    </source>
</evidence>
<feature type="compositionally biased region" description="Basic and acidic residues" evidence="1">
    <location>
        <begin position="79"/>
        <end position="99"/>
    </location>
</feature>
<evidence type="ECO:0000313" key="2">
    <source>
        <dbReference type="EMBL" id="KAL1586168.1"/>
    </source>
</evidence>
<name>A0AB34KMY0_9PEZI</name>
<dbReference type="RefSeq" id="XP_069229273.1">
    <property type="nucleotide sequence ID" value="XM_069373463.1"/>
</dbReference>
<dbReference type="AlphaFoldDB" id="A0AB34KMY0"/>
<feature type="compositionally biased region" description="Basic residues" evidence="1">
    <location>
        <begin position="124"/>
        <end position="138"/>
    </location>
</feature>
<feature type="region of interest" description="Disordered" evidence="1">
    <location>
        <begin position="70"/>
        <end position="232"/>
    </location>
</feature>
<dbReference type="Proteomes" id="UP000803884">
    <property type="component" value="Unassembled WGS sequence"/>
</dbReference>
<proteinExistence type="predicted"/>
<dbReference type="GO" id="GO:0005634">
    <property type="term" value="C:nucleus"/>
    <property type="evidence" value="ECO:0007669"/>
    <property type="project" value="TreeGrafter"/>
</dbReference>
<feature type="compositionally biased region" description="Acidic residues" evidence="1">
    <location>
        <begin position="327"/>
        <end position="338"/>
    </location>
</feature>
<feature type="compositionally biased region" description="Low complexity" evidence="1">
    <location>
        <begin position="206"/>
        <end position="220"/>
    </location>
</feature>
<dbReference type="InterPro" id="IPR037647">
    <property type="entry name" value="HIRIP3"/>
</dbReference>
<dbReference type="PANTHER" id="PTHR15410:SF2">
    <property type="entry name" value="HIRA-INTERACTING PROTEIN 3"/>
    <property type="match status" value="1"/>
</dbReference>
<protein>
    <recommendedName>
        <fullName evidence="4">Transcriptional regulator</fullName>
    </recommendedName>
</protein>
<evidence type="ECO:0008006" key="4">
    <source>
        <dbReference type="Google" id="ProtNLM"/>
    </source>
</evidence>
<feature type="region of interest" description="Disordered" evidence="1">
    <location>
        <begin position="304"/>
        <end position="366"/>
    </location>
</feature>
<sequence length="366" mass="40302">MSDSELSDAPNAPLNDATIESTLRRIVRDAIKDGQEITVRIARTRAEEELGLDEGFLKGDTWKDRSKEIISAAVEEPESPVKEKPKAGRKRKSEEPAEKPKKKAKQSPVIESDQEEEEEEKPKAKAKPKSKPKPKASARKSPVVNSDEEQDDEPTTKPTPTDQDDDEPEASKPNGQTPAADDDEANDSDMSSLIDEPPKKKRGPKKSTSPNTTTKPTTKPSKSKDLSPDDEEIKRLQSQLLKCGIRKLWHRELAPYATPKAKISHLKSMLSDVGMTGRFSAEKARAIKEARELEADLEAARDFEEKFGTGGRGRRAKKEVNLREEVGSGDEDGEEEKVEEGSKRPGGRLLPKGLVDFGDSGDDGSD</sequence>
<gene>
    <name evidence="2" type="ORF">WHR41_04857</name>
</gene>